<dbReference type="Proteomes" id="UP001597452">
    <property type="component" value="Unassembled WGS sequence"/>
</dbReference>
<sequence length="235" mass="26748">MIKDALEYLLGLKEATIHKENDQVYSDQPLHLLKEPTPDMLTVNSLSSVVNYIQSHFDTKDKLMIHIESPTDVYVFSQVNANLNREQWLHAQALLPRFRFDHFYDTEEINIKLQSCFVRNDHRDIMLKIVGNIKEEAVRSMGDDGVSQAVTAKTGVATVGNVKVPNPVSLAPYRTFVEIKQPVSDFVFRMQNGPSCALFEADGGAWKLEAMNLIRHYFEEQLKTEIETGDVHIIA</sequence>
<keyword evidence="2" id="KW-1185">Reference proteome</keyword>
<evidence type="ECO:0000313" key="2">
    <source>
        <dbReference type="Proteomes" id="UP001597452"/>
    </source>
</evidence>
<protein>
    <recommendedName>
        <fullName evidence="3">Phage-related protein</fullName>
    </recommendedName>
</protein>
<reference evidence="2" key="1">
    <citation type="journal article" date="2019" name="Int. J. Syst. Evol. Microbiol.">
        <title>The Global Catalogue of Microorganisms (GCM) 10K type strain sequencing project: providing services to taxonomists for standard genome sequencing and annotation.</title>
        <authorList>
            <consortium name="The Broad Institute Genomics Platform"/>
            <consortium name="The Broad Institute Genome Sequencing Center for Infectious Disease"/>
            <person name="Wu L."/>
            <person name="Ma J."/>
        </authorList>
    </citation>
    <scope>NUCLEOTIDE SEQUENCE [LARGE SCALE GENOMIC DNA]</scope>
    <source>
        <strain evidence="2">TISTR 1571</strain>
    </source>
</reference>
<evidence type="ECO:0008006" key="3">
    <source>
        <dbReference type="Google" id="ProtNLM"/>
    </source>
</evidence>
<proteinExistence type="predicted"/>
<gene>
    <name evidence="1" type="ORF">ACFSW4_05790</name>
</gene>
<accession>A0ABW5Q928</accession>
<organism evidence="1 2">
    <name type="scientific">Piscibacillus salipiscarius</name>
    <dbReference type="NCBI Taxonomy" id="299480"/>
    <lineage>
        <taxon>Bacteria</taxon>
        <taxon>Bacillati</taxon>
        <taxon>Bacillota</taxon>
        <taxon>Bacilli</taxon>
        <taxon>Bacillales</taxon>
        <taxon>Bacillaceae</taxon>
        <taxon>Piscibacillus</taxon>
    </lineage>
</organism>
<dbReference type="RefSeq" id="WP_377328139.1">
    <property type="nucleotide sequence ID" value="NZ_JBHUMZ010000016.1"/>
</dbReference>
<comment type="caution">
    <text evidence="1">The sequence shown here is derived from an EMBL/GenBank/DDBJ whole genome shotgun (WGS) entry which is preliminary data.</text>
</comment>
<name>A0ABW5Q928_9BACI</name>
<dbReference type="EMBL" id="JBHUMZ010000016">
    <property type="protein sequence ID" value="MFD2638369.1"/>
    <property type="molecule type" value="Genomic_DNA"/>
</dbReference>
<evidence type="ECO:0000313" key="1">
    <source>
        <dbReference type="EMBL" id="MFD2638369.1"/>
    </source>
</evidence>